<feature type="chain" id="PRO_5041473955" description="Hydrophobin" evidence="7">
    <location>
        <begin position="19"/>
        <end position="106"/>
    </location>
</feature>
<evidence type="ECO:0000256" key="1">
    <source>
        <dbReference type="ARBA" id="ARBA00004191"/>
    </source>
</evidence>
<feature type="signal peptide" evidence="7">
    <location>
        <begin position="1"/>
        <end position="18"/>
    </location>
</feature>
<organism evidence="9 10">
    <name type="scientific">Lentinula aciculospora</name>
    <dbReference type="NCBI Taxonomy" id="153920"/>
    <lineage>
        <taxon>Eukaryota</taxon>
        <taxon>Fungi</taxon>
        <taxon>Dikarya</taxon>
        <taxon>Basidiomycota</taxon>
        <taxon>Agaricomycotina</taxon>
        <taxon>Agaricomycetes</taxon>
        <taxon>Agaricomycetidae</taxon>
        <taxon>Agaricales</taxon>
        <taxon>Marasmiineae</taxon>
        <taxon>Omphalotaceae</taxon>
        <taxon>Lentinula</taxon>
    </lineage>
</organism>
<evidence type="ECO:0000313" key="10">
    <source>
        <dbReference type="Proteomes" id="UP001150266"/>
    </source>
</evidence>
<dbReference type="Pfam" id="PF01185">
    <property type="entry name" value="Hydrophobin"/>
    <property type="match status" value="1"/>
</dbReference>
<dbReference type="AlphaFoldDB" id="A0A9W8ZU59"/>
<dbReference type="SMART" id="SM00075">
    <property type="entry name" value="HYDRO"/>
    <property type="match status" value="1"/>
</dbReference>
<comment type="similarity">
    <text evidence="2 7">Belongs to the fungal hydrophobin family.</text>
</comment>
<dbReference type="Proteomes" id="UP001150266">
    <property type="component" value="Unassembled WGS sequence"/>
</dbReference>
<accession>A0A9W8ZU59</accession>
<proteinExistence type="inferred from homology"/>
<keyword evidence="4 7" id="KW-0964">Secreted</keyword>
<dbReference type="InterPro" id="IPR001338">
    <property type="entry name" value="Class_I_Hydrophobin"/>
</dbReference>
<name>A0A9W8ZU59_9AGAR</name>
<dbReference type="CDD" id="cd23507">
    <property type="entry name" value="hydrophobin_I"/>
    <property type="match status" value="1"/>
</dbReference>
<dbReference type="OrthoDB" id="4225815at2759"/>
<reference evidence="9" key="1">
    <citation type="submission" date="2022-08" db="EMBL/GenBank/DDBJ databases">
        <title>A Global Phylogenomic Analysis of the Shiitake Genus Lentinula.</title>
        <authorList>
            <consortium name="DOE Joint Genome Institute"/>
            <person name="Sierra-Patev S."/>
            <person name="Min B."/>
            <person name="Naranjo-Ortiz M."/>
            <person name="Looney B."/>
            <person name="Konkel Z."/>
            <person name="Slot J.C."/>
            <person name="Sakamoto Y."/>
            <person name="Steenwyk J.L."/>
            <person name="Rokas A."/>
            <person name="Carro J."/>
            <person name="Camarero S."/>
            <person name="Ferreira P."/>
            <person name="Molpeceres G."/>
            <person name="Ruiz-Duenas F.J."/>
            <person name="Serrano A."/>
            <person name="Henrissat B."/>
            <person name="Drula E."/>
            <person name="Hughes K.W."/>
            <person name="Mata J.L."/>
            <person name="Ishikawa N.K."/>
            <person name="Vargas-Isla R."/>
            <person name="Ushijima S."/>
            <person name="Smith C.A."/>
            <person name="Ahrendt S."/>
            <person name="Andreopoulos W."/>
            <person name="He G."/>
            <person name="Labutti K."/>
            <person name="Lipzen A."/>
            <person name="Ng V."/>
            <person name="Riley R."/>
            <person name="Sandor L."/>
            <person name="Barry K."/>
            <person name="Martinez A.T."/>
            <person name="Xiao Y."/>
            <person name="Gibbons J.G."/>
            <person name="Terashima K."/>
            <person name="Grigoriev I.V."/>
            <person name="Hibbett D.S."/>
        </authorList>
    </citation>
    <scope>NUCLEOTIDE SEQUENCE</scope>
    <source>
        <strain evidence="9">JLM2183</strain>
    </source>
</reference>
<evidence type="ECO:0000256" key="7">
    <source>
        <dbReference type="RuleBase" id="RU365009"/>
    </source>
</evidence>
<sequence>MQFKLAFISAALATLAVATPARRGESEPASSCTTGPIQCCQSVEPASSSAAAVILAGLGIVLQDLSVLVGLTCTDVAGAGCSANAVCCENNQNNDLIAIGCVPVTL</sequence>
<keyword evidence="5 7" id="KW-1015">Disulfide bond</keyword>
<comment type="caution">
    <text evidence="9">The sequence shown here is derived from an EMBL/GenBank/DDBJ whole genome shotgun (WGS) entry which is preliminary data.</text>
</comment>
<evidence type="ECO:0000256" key="6">
    <source>
        <dbReference type="ARBA" id="ARBA00093546"/>
    </source>
</evidence>
<dbReference type="EMBL" id="JAOTPV010000049">
    <property type="protein sequence ID" value="KAJ4467057.1"/>
    <property type="molecule type" value="Genomic_DNA"/>
</dbReference>
<evidence type="ECO:0000256" key="4">
    <source>
        <dbReference type="ARBA" id="ARBA00022525"/>
    </source>
</evidence>
<keyword evidence="10" id="KW-1185">Reference proteome</keyword>
<comment type="subcellular location">
    <subcellularLocation>
        <location evidence="1 7">Secreted</location>
        <location evidence="1 7">Cell wall</location>
    </subcellularLocation>
</comment>
<dbReference type="EMBL" id="JAOTPV010000055">
    <property type="protein sequence ID" value="KAJ4466323.1"/>
    <property type="molecule type" value="Genomic_DNA"/>
</dbReference>
<evidence type="ECO:0000256" key="2">
    <source>
        <dbReference type="ARBA" id="ARBA00010446"/>
    </source>
</evidence>
<evidence type="ECO:0000313" key="9">
    <source>
        <dbReference type="EMBL" id="KAJ4467057.1"/>
    </source>
</evidence>
<protein>
    <recommendedName>
        <fullName evidence="7">Hydrophobin</fullName>
    </recommendedName>
</protein>
<dbReference type="GO" id="GO:0009277">
    <property type="term" value="C:fungal-type cell wall"/>
    <property type="evidence" value="ECO:0007669"/>
    <property type="project" value="InterPro"/>
</dbReference>
<evidence type="ECO:0000256" key="3">
    <source>
        <dbReference type="ARBA" id="ARBA00022512"/>
    </source>
</evidence>
<keyword evidence="3 7" id="KW-0134">Cell wall</keyword>
<evidence type="ECO:0000256" key="5">
    <source>
        <dbReference type="ARBA" id="ARBA00023157"/>
    </source>
</evidence>
<comment type="subunit">
    <text evidence="6">Self-assembles to form functional amyloid fibrils called rodlets. Self-assembly into fibrillar rodlets occurs spontaneously at hydrophobic:hydrophilic interfaces and the rodlets further associate laterally to form amphipathic monolayers.</text>
</comment>
<gene>
    <name evidence="9" type="ORF">J3R30DRAFT_2090463</name>
    <name evidence="8" type="ORF">J3R30DRAFT_2289607</name>
</gene>
<keyword evidence="7" id="KW-0732">Signal</keyword>
<evidence type="ECO:0000313" key="8">
    <source>
        <dbReference type="EMBL" id="KAJ4466323.1"/>
    </source>
</evidence>
<dbReference type="GO" id="GO:0005199">
    <property type="term" value="F:structural constituent of cell wall"/>
    <property type="evidence" value="ECO:0007669"/>
    <property type="project" value="InterPro"/>
</dbReference>